<dbReference type="SUPFAM" id="SSF57667">
    <property type="entry name" value="beta-beta-alpha zinc fingers"/>
    <property type="match status" value="1"/>
</dbReference>
<dbReference type="Pfam" id="PF02200">
    <property type="entry name" value="STE"/>
    <property type="match status" value="1"/>
</dbReference>
<feature type="domain" description="C2H2-type" evidence="12">
    <location>
        <begin position="569"/>
        <end position="598"/>
    </location>
</feature>
<evidence type="ECO:0000256" key="10">
    <source>
        <dbReference type="PROSITE-ProRule" id="PRU00042"/>
    </source>
</evidence>
<dbReference type="GO" id="GO:0008270">
    <property type="term" value="F:zinc ion binding"/>
    <property type="evidence" value="ECO:0007669"/>
    <property type="project" value="UniProtKB-KW"/>
</dbReference>
<feature type="compositionally biased region" description="Polar residues" evidence="11">
    <location>
        <begin position="464"/>
        <end position="480"/>
    </location>
</feature>
<evidence type="ECO:0000256" key="11">
    <source>
        <dbReference type="SAM" id="MobiDB-lite"/>
    </source>
</evidence>
<reference evidence="13" key="1">
    <citation type="journal article" date="2020" name="Stud. Mycol.">
        <title>101 Dothideomycetes genomes: a test case for predicting lifestyles and emergence of pathogens.</title>
        <authorList>
            <person name="Haridas S."/>
            <person name="Albert R."/>
            <person name="Binder M."/>
            <person name="Bloem J."/>
            <person name="Labutti K."/>
            <person name="Salamov A."/>
            <person name="Andreopoulos B."/>
            <person name="Baker S."/>
            <person name="Barry K."/>
            <person name="Bills G."/>
            <person name="Bluhm B."/>
            <person name="Cannon C."/>
            <person name="Castanera R."/>
            <person name="Culley D."/>
            <person name="Daum C."/>
            <person name="Ezra D."/>
            <person name="Gonzalez J."/>
            <person name="Henrissat B."/>
            <person name="Kuo A."/>
            <person name="Liang C."/>
            <person name="Lipzen A."/>
            <person name="Lutzoni F."/>
            <person name="Magnuson J."/>
            <person name="Mondo S."/>
            <person name="Nolan M."/>
            <person name="Ohm R."/>
            <person name="Pangilinan J."/>
            <person name="Park H.-J."/>
            <person name="Ramirez L."/>
            <person name="Alfaro M."/>
            <person name="Sun H."/>
            <person name="Tritt A."/>
            <person name="Yoshinaga Y."/>
            <person name="Zwiers L.-H."/>
            <person name="Turgeon B."/>
            <person name="Goodwin S."/>
            <person name="Spatafora J."/>
            <person name="Crous P."/>
            <person name="Grigoriev I."/>
        </authorList>
    </citation>
    <scope>NUCLEOTIDE SEQUENCE</scope>
    <source>
        <strain evidence="13">CBS 675.92</strain>
    </source>
</reference>
<dbReference type="PROSITE" id="PS00028">
    <property type="entry name" value="ZINC_FINGER_C2H2_1"/>
    <property type="match status" value="2"/>
</dbReference>
<evidence type="ECO:0000256" key="7">
    <source>
        <dbReference type="ARBA" id="ARBA00023163"/>
    </source>
</evidence>
<keyword evidence="3" id="KW-0677">Repeat</keyword>
<organism evidence="13 14">
    <name type="scientific">Byssothecium circinans</name>
    <dbReference type="NCBI Taxonomy" id="147558"/>
    <lineage>
        <taxon>Eukaryota</taxon>
        <taxon>Fungi</taxon>
        <taxon>Dikarya</taxon>
        <taxon>Ascomycota</taxon>
        <taxon>Pezizomycotina</taxon>
        <taxon>Dothideomycetes</taxon>
        <taxon>Pleosporomycetidae</taxon>
        <taxon>Pleosporales</taxon>
        <taxon>Massarineae</taxon>
        <taxon>Massarinaceae</taxon>
        <taxon>Byssothecium</taxon>
    </lineage>
</organism>
<dbReference type="InterPro" id="IPR013087">
    <property type="entry name" value="Znf_C2H2_type"/>
</dbReference>
<feature type="region of interest" description="Disordered" evidence="11">
    <location>
        <begin position="433"/>
        <end position="514"/>
    </location>
</feature>
<keyword evidence="6" id="KW-0805">Transcription regulation</keyword>
<dbReference type="AlphaFoldDB" id="A0A6A5U0J7"/>
<feature type="region of interest" description="Disordered" evidence="11">
    <location>
        <begin position="614"/>
        <end position="666"/>
    </location>
</feature>
<evidence type="ECO:0000259" key="12">
    <source>
        <dbReference type="PROSITE" id="PS50157"/>
    </source>
</evidence>
<keyword evidence="4 10" id="KW-0863">Zinc-finger</keyword>
<dbReference type="GO" id="GO:1990527">
    <property type="term" value="C:Tec1p-Ste12p-Dig1p complex"/>
    <property type="evidence" value="ECO:0007669"/>
    <property type="project" value="TreeGrafter"/>
</dbReference>
<dbReference type="SMART" id="SM00424">
    <property type="entry name" value="STE"/>
    <property type="match status" value="1"/>
</dbReference>
<keyword evidence="5" id="KW-0862">Zinc</keyword>
<keyword evidence="8" id="KW-0539">Nucleus</keyword>
<gene>
    <name evidence="13" type="ORF">CC80DRAFT_45331</name>
</gene>
<keyword evidence="7" id="KW-0804">Transcription</keyword>
<dbReference type="PROSITE" id="PS50157">
    <property type="entry name" value="ZINC_FINGER_C2H2_2"/>
    <property type="match status" value="2"/>
</dbReference>
<evidence type="ECO:0000313" key="13">
    <source>
        <dbReference type="EMBL" id="KAF1957479.1"/>
    </source>
</evidence>
<dbReference type="OrthoDB" id="1095242at2759"/>
<comment type="subcellular location">
    <subcellularLocation>
        <location evidence="1">Nucleus</location>
    </subcellularLocation>
</comment>
<dbReference type="Gene3D" id="3.30.160.60">
    <property type="entry name" value="Classic Zinc Finger"/>
    <property type="match status" value="2"/>
</dbReference>
<feature type="compositionally biased region" description="Acidic residues" evidence="11">
    <location>
        <begin position="628"/>
        <end position="639"/>
    </location>
</feature>
<sequence length="693" mass="77284">MYSSSHHAGMPPPQSRSVAPETFLLDQDAQQSLPPDSIVALQQVDNLKYFLISAPVDWQQDQYIRRFLLPTGEYVSCVLWNNLFHISGTDIVRCLSFRFQAFGRPVKNSKKFEEGIFSDLRNLKSGTDASLEEPKSAFLDFLYKNNCIRTQKKQKVFYWYSVPHDRLFLDALERDLKREKMGQEATTVAVSEPALSFEFDSSQSLFEQLTKAQQTNSSSFNNNVQSYSQSTSPVMRAMDPMPPPNMVPQPMPPTVHEEQMHPMAQYGQMSMPPSMPAQVVKSREREYGNPVQYDRNGIPLSQVHQRHSSMPAYMEYSPAPSFVSSHYEDYSTRGMSFEPLTPPQHQISLGAEPAYIANEDTGLYSAIPELGVSTSFNPLMNIPPSNLMGPGFSSVTRPFQPANVYSVIEGSPTYKQRRRRSSISQGVSAALAATGAGVHQVHRPSDLRRSMSSSIVPVAEGEESQAQSSHNSPNSTTGPSLHNPMGEVKPHIDISRHGTPLHTVEEDSPPQQHNMLPQDDLSSLVNGDIFEGGLPQHSAVARTAAQPGVYRRARSATMMEIGPYPQKSHSCPIPTCGRLFKRLEHLKRHVRTHTQERPYVCPLCNKAFSRSDNLAQHRRTHEPRQDGEPLDFNEEDLEGEDGHLDSLEEDSPESGNDYLSGLSHIPTSISDIPGPLSMGTMAPPHQLIAAQNY</sequence>
<evidence type="ECO:0000256" key="3">
    <source>
        <dbReference type="ARBA" id="ARBA00022737"/>
    </source>
</evidence>
<feature type="region of interest" description="Disordered" evidence="11">
    <location>
        <begin position="214"/>
        <end position="233"/>
    </location>
</feature>
<dbReference type="GO" id="GO:0003700">
    <property type="term" value="F:DNA-binding transcription factor activity"/>
    <property type="evidence" value="ECO:0007669"/>
    <property type="project" value="InterPro"/>
</dbReference>
<dbReference type="GO" id="GO:0005634">
    <property type="term" value="C:nucleus"/>
    <property type="evidence" value="ECO:0007669"/>
    <property type="project" value="UniProtKB-SubCell"/>
</dbReference>
<evidence type="ECO:0000256" key="4">
    <source>
        <dbReference type="ARBA" id="ARBA00022771"/>
    </source>
</evidence>
<dbReference type="InterPro" id="IPR036236">
    <property type="entry name" value="Znf_C2H2_sf"/>
</dbReference>
<dbReference type="PANTHER" id="PTHR47427:SF1">
    <property type="entry name" value="PROTEIN STE12"/>
    <property type="match status" value="1"/>
</dbReference>
<evidence type="ECO:0000256" key="5">
    <source>
        <dbReference type="ARBA" id="ARBA00022833"/>
    </source>
</evidence>
<dbReference type="SMART" id="SM00355">
    <property type="entry name" value="ZnF_C2H2"/>
    <property type="match status" value="2"/>
</dbReference>
<feature type="domain" description="C2H2-type" evidence="12">
    <location>
        <begin position="599"/>
        <end position="626"/>
    </location>
</feature>
<evidence type="ECO:0000256" key="9">
    <source>
        <dbReference type="ARBA" id="ARBA00024345"/>
    </source>
</evidence>
<comment type="similarity">
    <text evidence="9">Belongs to the STE12 transcription factor family.</text>
</comment>
<name>A0A6A5U0J7_9PLEO</name>
<evidence type="ECO:0000256" key="1">
    <source>
        <dbReference type="ARBA" id="ARBA00004123"/>
    </source>
</evidence>
<dbReference type="PANTHER" id="PTHR47427">
    <property type="entry name" value="PROTEIN STE12"/>
    <property type="match status" value="1"/>
</dbReference>
<dbReference type="FunFam" id="3.30.160.60:FF:000243">
    <property type="entry name" value="Probable transcription factor steA"/>
    <property type="match status" value="1"/>
</dbReference>
<dbReference type="EMBL" id="ML976989">
    <property type="protein sequence ID" value="KAF1957479.1"/>
    <property type="molecule type" value="Genomic_DNA"/>
</dbReference>
<dbReference type="Proteomes" id="UP000800035">
    <property type="component" value="Unassembled WGS sequence"/>
</dbReference>
<dbReference type="InterPro" id="IPR003120">
    <property type="entry name" value="Ste12"/>
</dbReference>
<accession>A0A6A5U0J7</accession>
<dbReference type="InterPro" id="IPR052127">
    <property type="entry name" value="STE12_transcription_factor"/>
</dbReference>
<evidence type="ECO:0000256" key="6">
    <source>
        <dbReference type="ARBA" id="ARBA00023015"/>
    </source>
</evidence>
<dbReference type="Pfam" id="PF00096">
    <property type="entry name" value="zf-C2H2"/>
    <property type="match status" value="2"/>
</dbReference>
<protein>
    <submittedName>
        <fullName evidence="13">STE-domain-containing protein</fullName>
    </submittedName>
</protein>
<dbReference type="FunFam" id="3.30.160.60:FF:000390">
    <property type="entry name" value="Transcription factor stea"/>
    <property type="match status" value="1"/>
</dbReference>
<keyword evidence="2" id="KW-0479">Metal-binding</keyword>
<evidence type="ECO:0000256" key="8">
    <source>
        <dbReference type="ARBA" id="ARBA00023242"/>
    </source>
</evidence>
<evidence type="ECO:0000256" key="2">
    <source>
        <dbReference type="ARBA" id="ARBA00022723"/>
    </source>
</evidence>
<dbReference type="GO" id="GO:1990526">
    <property type="term" value="C:Ste12p-Dig1p-Dig2p complex"/>
    <property type="evidence" value="ECO:0007669"/>
    <property type="project" value="TreeGrafter"/>
</dbReference>
<proteinExistence type="inferred from homology"/>
<keyword evidence="14" id="KW-1185">Reference proteome</keyword>
<evidence type="ECO:0000313" key="14">
    <source>
        <dbReference type="Proteomes" id="UP000800035"/>
    </source>
</evidence>